<dbReference type="Proteomes" id="UP000183275">
    <property type="component" value="Unassembled WGS sequence"/>
</dbReference>
<protein>
    <submittedName>
        <fullName evidence="1">Uncharacterized protein</fullName>
    </submittedName>
</protein>
<dbReference type="STRING" id="1202768.SAMN05216285_3436"/>
<dbReference type="OrthoDB" id="257177at2157"/>
<dbReference type="RefSeq" id="WP_173424919.1">
    <property type="nucleotide sequence ID" value="NZ_FOIS01000004.1"/>
</dbReference>
<gene>
    <name evidence="1" type="ORF">SAMN05216285_3436</name>
</gene>
<evidence type="ECO:0000313" key="2">
    <source>
        <dbReference type="Proteomes" id="UP000183275"/>
    </source>
</evidence>
<dbReference type="AlphaFoldDB" id="A0A1I0QEC8"/>
<accession>A0A1I0QEC8</accession>
<dbReference type="EMBL" id="FOIS01000004">
    <property type="protein sequence ID" value="SEW25267.1"/>
    <property type="molecule type" value="Genomic_DNA"/>
</dbReference>
<keyword evidence="2" id="KW-1185">Reference proteome</keyword>
<sequence length="51" mass="5390">MATQSRTRRKAAAQCIDCGTALAVWISSDEIRPIGSADGCPCGGTSFRPFE</sequence>
<evidence type="ECO:0000313" key="1">
    <source>
        <dbReference type="EMBL" id="SEW25267.1"/>
    </source>
</evidence>
<proteinExistence type="predicted"/>
<name>A0A1I0QEC8_9EURY</name>
<organism evidence="1 2">
    <name type="scientific">Natrinema salifodinae</name>
    <dbReference type="NCBI Taxonomy" id="1202768"/>
    <lineage>
        <taxon>Archaea</taxon>
        <taxon>Methanobacteriati</taxon>
        <taxon>Methanobacteriota</taxon>
        <taxon>Stenosarchaea group</taxon>
        <taxon>Halobacteria</taxon>
        <taxon>Halobacteriales</taxon>
        <taxon>Natrialbaceae</taxon>
        <taxon>Natrinema</taxon>
    </lineage>
</organism>
<reference evidence="2" key="1">
    <citation type="submission" date="2016-10" db="EMBL/GenBank/DDBJ databases">
        <authorList>
            <person name="Varghese N."/>
        </authorList>
    </citation>
    <scope>NUCLEOTIDE SEQUENCE [LARGE SCALE GENOMIC DNA]</scope>
    <source>
        <strain evidence="2">CGMCC 1.12284</strain>
    </source>
</reference>